<accession>A0A3P3ZF42</accession>
<evidence type="ECO:0000313" key="2">
    <source>
        <dbReference type="EMBL" id="SYZ68842.1"/>
    </source>
</evidence>
<evidence type="ECO:0000256" key="1">
    <source>
        <dbReference type="SAM" id="MobiDB-lite"/>
    </source>
</evidence>
<feature type="compositionally biased region" description="Low complexity" evidence="1">
    <location>
        <begin position="66"/>
        <end position="88"/>
    </location>
</feature>
<name>A0A3P3ZF42_LEIBR</name>
<evidence type="ECO:0000313" key="3">
    <source>
        <dbReference type="Proteomes" id="UP000319462"/>
    </source>
</evidence>
<feature type="region of interest" description="Disordered" evidence="1">
    <location>
        <begin position="64"/>
        <end position="88"/>
    </location>
</feature>
<gene>
    <name evidence="2" type="ORF">LBRM2904_32.3290</name>
</gene>
<proteinExistence type="predicted"/>
<dbReference type="Proteomes" id="UP000319462">
    <property type="component" value="Chromosome 32"/>
</dbReference>
<sequence>MSVFFFRQSRFDSVLPRNRRWLVTCGLYRRLRAPLSAPALGVLTVMTEAAVMKPQLQKLYPPHRGAFQQQPAPPMAQRDPQHLPLLPVVPLPSGDASSSAALLETAATLME</sequence>
<dbReference type="AlphaFoldDB" id="A0A3P3ZF42"/>
<dbReference type="EMBL" id="LS997631">
    <property type="protein sequence ID" value="SYZ68842.1"/>
    <property type="molecule type" value="Genomic_DNA"/>
</dbReference>
<organism evidence="2 3">
    <name type="scientific">Leishmania braziliensis MHOM/BR/75/M2904</name>
    <dbReference type="NCBI Taxonomy" id="420245"/>
    <lineage>
        <taxon>Eukaryota</taxon>
        <taxon>Discoba</taxon>
        <taxon>Euglenozoa</taxon>
        <taxon>Kinetoplastea</taxon>
        <taxon>Metakinetoplastina</taxon>
        <taxon>Trypanosomatida</taxon>
        <taxon>Trypanosomatidae</taxon>
        <taxon>Leishmaniinae</taxon>
        <taxon>Leishmania</taxon>
        <taxon>Leishmania braziliensis species complex</taxon>
    </lineage>
</organism>
<reference evidence="2 3" key="1">
    <citation type="submission" date="2018-09" db="EMBL/GenBank/DDBJ databases">
        <authorList>
            <person name="Peiro R."/>
            <person name="Begona"/>
            <person name="Cbmso G."/>
            <person name="Lopez M."/>
            <person name="Gonzalez S."/>
        </authorList>
    </citation>
    <scope>NUCLEOTIDE SEQUENCE [LARGE SCALE GENOMIC DNA]</scope>
</reference>
<protein>
    <submittedName>
        <fullName evidence="2">Hypothetical_protein</fullName>
    </submittedName>
</protein>